<reference evidence="1 2" key="2">
    <citation type="submission" date="2019-01" db="EMBL/GenBank/DDBJ databases">
        <title>The decoding of complex shrimp genome reveals the adaptation for benthos swimmer, frequently molting mechanism and breeding impact on genome.</title>
        <authorList>
            <person name="Sun Y."/>
            <person name="Gao Y."/>
            <person name="Yu Y."/>
        </authorList>
    </citation>
    <scope>NUCLEOTIDE SEQUENCE [LARGE SCALE GENOMIC DNA]</scope>
    <source>
        <tissue evidence="1">Muscle</tissue>
    </source>
</reference>
<dbReference type="AlphaFoldDB" id="A0A3R7PBL2"/>
<evidence type="ECO:0000313" key="1">
    <source>
        <dbReference type="EMBL" id="ROT80997.1"/>
    </source>
</evidence>
<name>A0A3R7PBL2_PENVA</name>
<gene>
    <name evidence="1" type="ORF">C7M84_000257</name>
</gene>
<organism evidence="1 2">
    <name type="scientific">Penaeus vannamei</name>
    <name type="common">Whiteleg shrimp</name>
    <name type="synonym">Litopenaeus vannamei</name>
    <dbReference type="NCBI Taxonomy" id="6689"/>
    <lineage>
        <taxon>Eukaryota</taxon>
        <taxon>Metazoa</taxon>
        <taxon>Ecdysozoa</taxon>
        <taxon>Arthropoda</taxon>
        <taxon>Crustacea</taxon>
        <taxon>Multicrustacea</taxon>
        <taxon>Malacostraca</taxon>
        <taxon>Eumalacostraca</taxon>
        <taxon>Eucarida</taxon>
        <taxon>Decapoda</taxon>
        <taxon>Dendrobranchiata</taxon>
        <taxon>Penaeoidea</taxon>
        <taxon>Penaeidae</taxon>
        <taxon>Penaeus</taxon>
    </lineage>
</organism>
<reference evidence="1 2" key="1">
    <citation type="submission" date="2018-04" db="EMBL/GenBank/DDBJ databases">
        <authorList>
            <person name="Zhang X."/>
            <person name="Yuan J."/>
            <person name="Li F."/>
            <person name="Xiang J."/>
        </authorList>
    </citation>
    <scope>NUCLEOTIDE SEQUENCE [LARGE SCALE GENOMIC DNA]</scope>
    <source>
        <tissue evidence="1">Muscle</tissue>
    </source>
</reference>
<proteinExistence type="predicted"/>
<protein>
    <submittedName>
        <fullName evidence="1">Uncharacterized protein</fullName>
    </submittedName>
</protein>
<sequence length="619" mass="65632">MPFSPSFPSPVLFLLSPPPSISHSLCSPSVTPDMERMRVACCIYRRSLPPLLLFHLPFSLSFPSPVPFLLPPSIPVLSALLPSLPTSSSCACGLLSIPVLSPASCISHSLYPSHLPRPPSHLPFPPSSPPSSISFLLLSPFPLLSFRNRELVCVACSFPSPSSLRPLLSPIPSILLHLPFPPSSSVFHSLHLSPPSSSPSFSSPSTPSSLPTFHPFPPSIPVHSLLSFLLLSPFELVCVASCLAKSHSPLRLLLSPFSPSSSISHSLHPPPSSFHLPFPPSSLLHLSFYPIPSALLPPFSPFELVCVASCLAKISSLSVLFYLPFSPPSSILPSLLSPSSFYPHSLCSPSSSFYPHSLCSPSVTPDIESLCMCYSFPSSPLSSFLFYFPFSPPSSILPSLLSPSSFHLPFPPSSLLPPSIPVPSLLSTHFHPLPPSIPVRARVCGLLSCEISLPSPSSSISHSLHPPLSFHPLPPSIPVPSALLPSLPTSRACVCGLLLPISLFSPSSSISHSLHPPPSPIPSLLSFLLPLSIPSLLSPSSSFYPHSLPPLLPPSIPARARVCGLLSCEISLVTVAIYEAEGGGMNHSPMVLERARVARGVTSCNGESCTSPPANCING</sequence>
<dbReference type="EMBL" id="QCYY01001040">
    <property type="protein sequence ID" value="ROT80997.1"/>
    <property type="molecule type" value="Genomic_DNA"/>
</dbReference>
<dbReference type="Proteomes" id="UP000283509">
    <property type="component" value="Unassembled WGS sequence"/>
</dbReference>
<accession>A0A3R7PBL2</accession>
<dbReference type="STRING" id="6689.A0A3R7PBL2"/>
<comment type="caution">
    <text evidence="1">The sequence shown here is derived from an EMBL/GenBank/DDBJ whole genome shotgun (WGS) entry which is preliminary data.</text>
</comment>
<keyword evidence="2" id="KW-1185">Reference proteome</keyword>
<evidence type="ECO:0000313" key="2">
    <source>
        <dbReference type="Proteomes" id="UP000283509"/>
    </source>
</evidence>